<organism evidence="1 2">
    <name type="scientific">Datura stramonium</name>
    <name type="common">Jimsonweed</name>
    <name type="synonym">Common thornapple</name>
    <dbReference type="NCBI Taxonomy" id="4076"/>
    <lineage>
        <taxon>Eukaryota</taxon>
        <taxon>Viridiplantae</taxon>
        <taxon>Streptophyta</taxon>
        <taxon>Embryophyta</taxon>
        <taxon>Tracheophyta</taxon>
        <taxon>Spermatophyta</taxon>
        <taxon>Magnoliopsida</taxon>
        <taxon>eudicotyledons</taxon>
        <taxon>Gunneridae</taxon>
        <taxon>Pentapetalae</taxon>
        <taxon>asterids</taxon>
        <taxon>lamiids</taxon>
        <taxon>Solanales</taxon>
        <taxon>Solanaceae</taxon>
        <taxon>Solanoideae</taxon>
        <taxon>Datureae</taxon>
        <taxon>Datura</taxon>
    </lineage>
</organism>
<dbReference type="EMBL" id="JACEIK010004458">
    <property type="protein sequence ID" value="MCD9645516.1"/>
    <property type="molecule type" value="Genomic_DNA"/>
</dbReference>
<reference evidence="1 2" key="1">
    <citation type="journal article" date="2021" name="BMC Genomics">
        <title>Datura genome reveals duplications of psychoactive alkaloid biosynthetic genes and high mutation rate following tissue culture.</title>
        <authorList>
            <person name="Rajewski A."/>
            <person name="Carter-House D."/>
            <person name="Stajich J."/>
            <person name="Litt A."/>
        </authorList>
    </citation>
    <scope>NUCLEOTIDE SEQUENCE [LARGE SCALE GENOMIC DNA]</scope>
    <source>
        <strain evidence="1">AR-01</strain>
    </source>
</reference>
<evidence type="ECO:0000313" key="2">
    <source>
        <dbReference type="Proteomes" id="UP000823775"/>
    </source>
</evidence>
<sequence>MKKHEVSGSELLRVHACHTVQCARQQICCASRCHDKGRGHAKGVHVLGVGKAMCLCDTIMPCWVFRAPTMPRPLGTMSWNIQPLSSKGALAFACYGGHVVLISIAQQGAPPWKIICNIINRRLG</sequence>
<gene>
    <name evidence="1" type="ORF">HAX54_034509</name>
</gene>
<proteinExistence type="predicted"/>
<protein>
    <submittedName>
        <fullName evidence="1">Uncharacterized protein</fullName>
    </submittedName>
</protein>
<dbReference type="Proteomes" id="UP000823775">
    <property type="component" value="Unassembled WGS sequence"/>
</dbReference>
<keyword evidence="2" id="KW-1185">Reference proteome</keyword>
<evidence type="ECO:0000313" key="1">
    <source>
        <dbReference type="EMBL" id="MCD9645516.1"/>
    </source>
</evidence>
<name>A0ABS8VFI7_DATST</name>
<comment type="caution">
    <text evidence="1">The sequence shown here is derived from an EMBL/GenBank/DDBJ whole genome shotgun (WGS) entry which is preliminary data.</text>
</comment>
<accession>A0ABS8VFI7</accession>
<feature type="non-terminal residue" evidence="1">
    <location>
        <position position="124"/>
    </location>
</feature>